<dbReference type="AlphaFoldDB" id="A0A1F4RPX9"/>
<accession>A0A1F4RPX9</accession>
<comment type="caution">
    <text evidence="2">The sequence shown here is derived from an EMBL/GenBank/DDBJ whole genome shotgun (WGS) entry which is preliminary data.</text>
</comment>
<evidence type="ECO:0000313" key="2">
    <source>
        <dbReference type="EMBL" id="OGC10176.1"/>
    </source>
</evidence>
<dbReference type="Gene3D" id="3.30.2010.10">
    <property type="entry name" value="Metalloproteases ('zincins'), catalytic domain"/>
    <property type="match status" value="1"/>
</dbReference>
<feature type="domain" description="YgjP-like metallopeptidase" evidence="1">
    <location>
        <begin position="23"/>
        <end position="70"/>
    </location>
</feature>
<protein>
    <recommendedName>
        <fullName evidence="1">YgjP-like metallopeptidase domain-containing protein</fullName>
    </recommendedName>
</protein>
<sequence>MGLNWFYSLNDVKIDKLIASKRKTISLEVAPDAALIVRTPHNVSRTYIQSIIFKKRNWILKKQREIRQRMPLIQQYSVAEYWEQACSTIIKRVDHYCVTTGLKYRKFSLSRARRRWGSCSQSGNVRFNWRLILVPLPVIDYVVVHELMHLVVKNHSKKFWRKVSEIMPNYRVHRKWLRENGQLLSN</sequence>
<evidence type="ECO:0000259" key="1">
    <source>
        <dbReference type="Pfam" id="PF01863"/>
    </source>
</evidence>
<gene>
    <name evidence="2" type="ORF">A3F86_04225</name>
</gene>
<dbReference type="PANTHER" id="PTHR30399">
    <property type="entry name" value="UNCHARACTERIZED PROTEIN YGJP"/>
    <property type="match status" value="1"/>
</dbReference>
<dbReference type="STRING" id="1802568.A3F86_04225"/>
<dbReference type="Proteomes" id="UP000179095">
    <property type="component" value="Unassembled WGS sequence"/>
</dbReference>
<dbReference type="EMBL" id="METQ01000001">
    <property type="protein sequence ID" value="OGC10176.1"/>
    <property type="molecule type" value="Genomic_DNA"/>
</dbReference>
<organism evidence="2 3">
    <name type="scientific">candidate division WOR-1 bacterium RIFCSPLOWO2_12_FULL_45_9</name>
    <dbReference type="NCBI Taxonomy" id="1802568"/>
    <lineage>
        <taxon>Bacteria</taxon>
        <taxon>Bacillati</taxon>
        <taxon>Saganbacteria</taxon>
    </lineage>
</organism>
<dbReference type="InterPro" id="IPR002725">
    <property type="entry name" value="YgjP-like_metallopeptidase"/>
</dbReference>
<dbReference type="Pfam" id="PF01863">
    <property type="entry name" value="YgjP-like"/>
    <property type="match status" value="2"/>
</dbReference>
<dbReference type="CDD" id="cd07344">
    <property type="entry name" value="M48_yhfN_like"/>
    <property type="match status" value="1"/>
</dbReference>
<reference evidence="2 3" key="1">
    <citation type="journal article" date="2016" name="Nat. Commun.">
        <title>Thousands of microbial genomes shed light on interconnected biogeochemical processes in an aquifer system.</title>
        <authorList>
            <person name="Anantharaman K."/>
            <person name="Brown C.T."/>
            <person name="Hug L.A."/>
            <person name="Sharon I."/>
            <person name="Castelle C.J."/>
            <person name="Probst A.J."/>
            <person name="Thomas B.C."/>
            <person name="Singh A."/>
            <person name="Wilkins M.J."/>
            <person name="Karaoz U."/>
            <person name="Brodie E.L."/>
            <person name="Williams K.H."/>
            <person name="Hubbard S.S."/>
            <person name="Banfield J.F."/>
        </authorList>
    </citation>
    <scope>NUCLEOTIDE SEQUENCE [LARGE SCALE GENOMIC DNA]</scope>
</reference>
<dbReference type="PANTHER" id="PTHR30399:SF1">
    <property type="entry name" value="UTP PYROPHOSPHATASE"/>
    <property type="match status" value="1"/>
</dbReference>
<proteinExistence type="predicted"/>
<name>A0A1F4RPX9_UNCSA</name>
<dbReference type="InterPro" id="IPR053136">
    <property type="entry name" value="UTP_pyrophosphatase-like"/>
</dbReference>
<evidence type="ECO:0000313" key="3">
    <source>
        <dbReference type="Proteomes" id="UP000179095"/>
    </source>
</evidence>
<feature type="domain" description="YgjP-like metallopeptidase" evidence="1">
    <location>
        <begin position="82"/>
        <end position="179"/>
    </location>
</feature>